<evidence type="ECO:0000256" key="1">
    <source>
        <dbReference type="SAM" id="MobiDB-lite"/>
    </source>
</evidence>
<comment type="caution">
    <text evidence="4">The sequence shown here is derived from an EMBL/GenBank/DDBJ whole genome shotgun (WGS) entry which is preliminary data.</text>
</comment>
<feature type="domain" description="Mammalian cell entry C-terminal" evidence="3">
    <location>
        <begin position="121"/>
        <end position="308"/>
    </location>
</feature>
<dbReference type="InterPro" id="IPR052336">
    <property type="entry name" value="MlaD_Phospholipid_Transporter"/>
</dbReference>
<name>A0A7J0D1H1_STRMI</name>
<dbReference type="GO" id="GO:0005576">
    <property type="term" value="C:extracellular region"/>
    <property type="evidence" value="ECO:0007669"/>
    <property type="project" value="TreeGrafter"/>
</dbReference>
<organism evidence="4 5">
    <name type="scientific">Streptomyces microflavus</name>
    <name type="common">Streptomyces lipmanii</name>
    <dbReference type="NCBI Taxonomy" id="1919"/>
    <lineage>
        <taxon>Bacteria</taxon>
        <taxon>Bacillati</taxon>
        <taxon>Actinomycetota</taxon>
        <taxon>Actinomycetes</taxon>
        <taxon>Kitasatosporales</taxon>
        <taxon>Streptomycetaceae</taxon>
        <taxon>Streptomyces</taxon>
    </lineage>
</organism>
<dbReference type="Pfam" id="PF11887">
    <property type="entry name" value="Mce4_CUP1"/>
    <property type="match status" value="1"/>
</dbReference>
<reference evidence="4 5" key="1">
    <citation type="submission" date="2020-05" db="EMBL/GenBank/DDBJ databases">
        <title>Whole genome shotgun sequence of Streptomyces microflavus NBRC 13062.</title>
        <authorList>
            <person name="Komaki H."/>
            <person name="Tamura T."/>
        </authorList>
    </citation>
    <scope>NUCLEOTIDE SEQUENCE [LARGE SCALE GENOMIC DNA]</scope>
    <source>
        <strain evidence="4 5">NBRC 13062</strain>
    </source>
</reference>
<protein>
    <submittedName>
        <fullName evidence="4">ABC transporter substrate-binding protein</fullName>
    </submittedName>
</protein>
<feature type="region of interest" description="Disordered" evidence="1">
    <location>
        <begin position="324"/>
        <end position="389"/>
    </location>
</feature>
<dbReference type="NCBIfam" id="TIGR00996">
    <property type="entry name" value="Mtu_fam_mce"/>
    <property type="match status" value="1"/>
</dbReference>
<accession>A0A7J0D1H1</accession>
<proteinExistence type="predicted"/>
<dbReference type="Proteomes" id="UP000498740">
    <property type="component" value="Unassembled WGS sequence"/>
</dbReference>
<gene>
    <name evidence="4" type="ORF">Smic_71490</name>
</gene>
<feature type="domain" description="Mce/MlaD" evidence="2">
    <location>
        <begin position="39"/>
        <end position="115"/>
    </location>
</feature>
<dbReference type="InterPro" id="IPR024516">
    <property type="entry name" value="Mce_C"/>
</dbReference>
<dbReference type="EMBL" id="BLWD01000001">
    <property type="protein sequence ID" value="GFN08593.1"/>
    <property type="molecule type" value="Genomic_DNA"/>
</dbReference>
<dbReference type="PANTHER" id="PTHR33371:SF17">
    <property type="entry name" value="MCE-FAMILY PROTEIN MCE1B"/>
    <property type="match status" value="1"/>
</dbReference>
<evidence type="ECO:0000313" key="5">
    <source>
        <dbReference type="Proteomes" id="UP000498740"/>
    </source>
</evidence>
<evidence type="ECO:0000259" key="3">
    <source>
        <dbReference type="Pfam" id="PF11887"/>
    </source>
</evidence>
<dbReference type="GO" id="GO:0051701">
    <property type="term" value="P:biological process involved in interaction with host"/>
    <property type="evidence" value="ECO:0007669"/>
    <property type="project" value="TreeGrafter"/>
</dbReference>
<dbReference type="InterPro" id="IPR003399">
    <property type="entry name" value="Mce/MlaD"/>
</dbReference>
<evidence type="ECO:0000259" key="2">
    <source>
        <dbReference type="Pfam" id="PF02470"/>
    </source>
</evidence>
<dbReference type="PANTHER" id="PTHR33371">
    <property type="entry name" value="INTERMEMBRANE PHOSPHOLIPID TRANSPORT SYSTEM BINDING PROTEIN MLAD-RELATED"/>
    <property type="match status" value="1"/>
</dbReference>
<dbReference type="AlphaFoldDB" id="A0A7J0D1H1"/>
<feature type="compositionally biased region" description="Basic residues" evidence="1">
    <location>
        <begin position="354"/>
        <end position="389"/>
    </location>
</feature>
<dbReference type="InterPro" id="IPR005693">
    <property type="entry name" value="Mce"/>
</dbReference>
<dbReference type="Pfam" id="PF02470">
    <property type="entry name" value="MlaD"/>
    <property type="match status" value="1"/>
</dbReference>
<evidence type="ECO:0000313" key="4">
    <source>
        <dbReference type="EMBL" id="GFN08593.1"/>
    </source>
</evidence>
<sequence>MKRRSLAGPLTKSLVFVLVTVLATTVLGLSIANTGVGDTTTYRARFTDATGLIPGDSVRIAGVKVGQVESVRVADRRVAEVTFGVRKGRTLPASVTASIKYLNMVGQRYVDLDRGAGPVGRTFAAGATIPLSRTTPALDLTQLFNGFQPLFEGLSPPDVNQLAGSIVQVLQGEGGTVDSILRHVGSLTTTVAAKDKVIGEVIKNLNTVLKTVNDREAGFDDLVVTLEKLVSGFSGDRKPLGEAVTAMGALTTVTADLFQDGRKPLKDDIRQLGRLSDQLGKNTPQIENFLIKTPAKMAAISRLTSYGSWLNLYLCEAKVGGVATDDGSTPPPASPSPSRGAWHDPHPHPGTQPGRRRPRRTPRPHPPRPHRLARRLPALHRRRHHVQRRLHRIRRALRR</sequence>